<dbReference type="Proteomes" id="UP000050794">
    <property type="component" value="Unassembled WGS sequence"/>
</dbReference>
<name>A0A183U2K6_TOXCA</name>
<dbReference type="AlphaFoldDB" id="A0A183U2K6"/>
<proteinExistence type="predicted"/>
<evidence type="ECO:0000313" key="3">
    <source>
        <dbReference type="WBParaSite" id="TCNE_0000272601-mRNA-1"/>
    </source>
</evidence>
<dbReference type="EMBL" id="UYWY01002950">
    <property type="protein sequence ID" value="VDM28443.1"/>
    <property type="molecule type" value="Genomic_DNA"/>
</dbReference>
<reference evidence="1 2" key="2">
    <citation type="submission" date="2018-11" db="EMBL/GenBank/DDBJ databases">
        <authorList>
            <consortium name="Pathogen Informatics"/>
        </authorList>
    </citation>
    <scope>NUCLEOTIDE SEQUENCE [LARGE SCALE GENOMIC DNA]</scope>
</reference>
<dbReference type="WBParaSite" id="TCNE_0000272601-mRNA-1">
    <property type="protein sequence ID" value="TCNE_0000272601-mRNA-1"/>
    <property type="gene ID" value="TCNE_0000272601"/>
</dbReference>
<organism evidence="2 3">
    <name type="scientific">Toxocara canis</name>
    <name type="common">Canine roundworm</name>
    <dbReference type="NCBI Taxonomy" id="6265"/>
    <lineage>
        <taxon>Eukaryota</taxon>
        <taxon>Metazoa</taxon>
        <taxon>Ecdysozoa</taxon>
        <taxon>Nematoda</taxon>
        <taxon>Chromadorea</taxon>
        <taxon>Rhabditida</taxon>
        <taxon>Spirurina</taxon>
        <taxon>Ascaridomorpha</taxon>
        <taxon>Ascaridoidea</taxon>
        <taxon>Toxocaridae</taxon>
        <taxon>Toxocara</taxon>
    </lineage>
</organism>
<reference evidence="3" key="1">
    <citation type="submission" date="2016-06" db="UniProtKB">
        <authorList>
            <consortium name="WormBaseParasite"/>
        </authorList>
    </citation>
    <scope>IDENTIFICATION</scope>
</reference>
<evidence type="ECO:0000313" key="1">
    <source>
        <dbReference type="EMBL" id="VDM28443.1"/>
    </source>
</evidence>
<evidence type="ECO:0000313" key="2">
    <source>
        <dbReference type="Proteomes" id="UP000050794"/>
    </source>
</evidence>
<protein>
    <submittedName>
        <fullName evidence="3">Transcription factor WD40-like family</fullName>
    </submittedName>
</protein>
<sequence length="97" mass="10994">MLSGGVRVHRWSMRQCECKGRSSGCKFAQTGGLSSHGRQSMGTIFFHHVKDTDFKPNRYYTCTAENTKLKVYKFGSSRFYLLLSADWIGGDHEASLH</sequence>
<gene>
    <name evidence="1" type="ORF">TCNE_LOCUS2726</name>
</gene>
<keyword evidence="2" id="KW-1185">Reference proteome</keyword>
<accession>A0A183U2K6</accession>